<dbReference type="GO" id="GO:0016614">
    <property type="term" value="F:oxidoreductase activity, acting on CH-OH group of donors"/>
    <property type="evidence" value="ECO:0007669"/>
    <property type="project" value="InterPro"/>
</dbReference>
<dbReference type="EMBL" id="AIMB01000002">
    <property type="protein sequence ID" value="EJF91561.1"/>
    <property type="molecule type" value="Genomic_DNA"/>
</dbReference>
<comment type="similarity">
    <text evidence="1">Belongs to the GMC oxidoreductase family.</text>
</comment>
<name>J0QZI5_9HYPH</name>
<dbReference type="RefSeq" id="WP_008037689.1">
    <property type="nucleotide sequence ID" value="NZ_JH725147.1"/>
</dbReference>
<feature type="domain" description="Glucose-methanol-choline oxidoreductase C-terminal" evidence="5">
    <location>
        <begin position="448"/>
        <end position="569"/>
    </location>
</feature>
<comment type="caution">
    <text evidence="6">The sequence shown here is derived from an EMBL/GenBank/DDBJ whole genome shotgun (WGS) entry which is preliminary data.</text>
</comment>
<accession>J0QZI5</accession>
<evidence type="ECO:0000256" key="3">
    <source>
        <dbReference type="ARBA" id="ARBA00022827"/>
    </source>
</evidence>
<dbReference type="PATRIC" id="fig|1094558.3.peg.288"/>
<evidence type="ECO:0000313" key="7">
    <source>
        <dbReference type="Proteomes" id="UP000008952"/>
    </source>
</evidence>
<evidence type="ECO:0000256" key="4">
    <source>
        <dbReference type="ARBA" id="ARBA00023002"/>
    </source>
</evidence>
<protein>
    <recommendedName>
        <fullName evidence="5">Glucose-methanol-choline oxidoreductase C-terminal domain-containing protein</fullName>
    </recommendedName>
</protein>
<dbReference type="eggNOG" id="COG2303">
    <property type="taxonomic scope" value="Bacteria"/>
</dbReference>
<keyword evidence="4" id="KW-0560">Oxidoreductase</keyword>
<dbReference type="SUPFAM" id="SSF51905">
    <property type="entry name" value="FAD/NAD(P)-binding domain"/>
    <property type="match status" value="1"/>
</dbReference>
<keyword evidence="7" id="KW-1185">Reference proteome</keyword>
<dbReference type="PANTHER" id="PTHR46056:SF12">
    <property type="entry name" value="LONG-CHAIN-ALCOHOL OXIDASE"/>
    <property type="match status" value="1"/>
</dbReference>
<proteinExistence type="inferred from homology"/>
<dbReference type="Pfam" id="PF05199">
    <property type="entry name" value="GMC_oxred_C"/>
    <property type="match status" value="1"/>
</dbReference>
<sequence>MTVTVKKKDVVIIGLGWTGAIVGIELAKEGLDILALERGKDRDTVPDFAYPKPADELRYGVRLGTAVRPHDHTLTIRRSLQEKALPYRQLGSFLPGIGVGGAGIHWNGMTYRAQPEELRTRSYIEETFGDIIPENMTVEDWGVSYDELEPHFDMFEKVAGTSGTAGNLRGVIQEGGDPFEGPRSNPYPMPALPMTYNGRIFNDAVKKMGLHPFPCPSAIASEAYTNPYGMQMGPCNYCGFCERYGCLNYSKGSPQVSILAALKQYKNFEYRVKSEVLRIEKSSDGKTVTGVTYINEANEEIFQPADLVILGGFMINNVHLLLLSELGQPYDPYSGEGVIGRNYAYQTMIGGGTLYYKDKTFNPFVGTGCNGSFIDDYGFNQIDFAKEGFIGGSRVSTNQTNGQPIHSMPLPDGTPNWGGGWKKAIGEWYGHSMAITQHGSVMSYRDAYLDLDPIYKDKYGRPLMRMTFNWHENEIRLSQYITKKIDKIADTIGCDHYQHQAAMKDDEQYDVRVYQSTHTVGGAIMGQDRKKSALNRYLQHWDYHNLFIPGANAFPQNIQHNPTGTIGALTYWMVDKIKSDYLKNPRSLV</sequence>
<dbReference type="Gene3D" id="3.50.50.60">
    <property type="entry name" value="FAD/NAD(P)-binding domain"/>
    <property type="match status" value="2"/>
</dbReference>
<organism evidence="6 7">
    <name type="scientific">Bartonella tamiae Th239</name>
    <dbReference type="NCBI Taxonomy" id="1094558"/>
    <lineage>
        <taxon>Bacteria</taxon>
        <taxon>Pseudomonadati</taxon>
        <taxon>Pseudomonadota</taxon>
        <taxon>Alphaproteobacteria</taxon>
        <taxon>Hyphomicrobiales</taxon>
        <taxon>Bartonellaceae</taxon>
        <taxon>Bartonella</taxon>
    </lineage>
</organism>
<keyword evidence="2" id="KW-0285">Flavoprotein</keyword>
<dbReference type="PANTHER" id="PTHR46056">
    <property type="entry name" value="LONG-CHAIN-ALCOHOL OXIDASE"/>
    <property type="match status" value="1"/>
</dbReference>
<dbReference type="AlphaFoldDB" id="J0QZI5"/>
<gene>
    <name evidence="6" type="ORF">ME5_00256</name>
</gene>
<evidence type="ECO:0000256" key="1">
    <source>
        <dbReference type="ARBA" id="ARBA00010790"/>
    </source>
</evidence>
<dbReference type="Proteomes" id="UP000008952">
    <property type="component" value="Unassembled WGS sequence"/>
</dbReference>
<evidence type="ECO:0000256" key="2">
    <source>
        <dbReference type="ARBA" id="ARBA00022630"/>
    </source>
</evidence>
<dbReference type="OrthoDB" id="9798604at2"/>
<keyword evidence="3" id="KW-0274">FAD</keyword>
<dbReference type="InterPro" id="IPR036188">
    <property type="entry name" value="FAD/NAD-bd_sf"/>
</dbReference>
<dbReference type="STRING" id="1094558.ME5_00256"/>
<reference evidence="6 7" key="1">
    <citation type="submission" date="2012-03" db="EMBL/GenBank/DDBJ databases">
        <title>The Genome Sequence of Bartonella tamiae Th239.</title>
        <authorList>
            <consortium name="The Broad Institute Genome Sequencing Platform"/>
            <consortium name="The Broad Institute Genome Sequencing Center for Infectious Disease"/>
            <person name="Feldgarden M."/>
            <person name="Kirby J."/>
            <person name="Kosoy M."/>
            <person name="Birtles R."/>
            <person name="Probert W.S."/>
            <person name="Chiaraviglio L."/>
            <person name="Young S.K."/>
            <person name="Zeng Q."/>
            <person name="Gargeya S."/>
            <person name="Fitzgerald M."/>
            <person name="Haas B."/>
            <person name="Abouelleil A."/>
            <person name="Alvarado L."/>
            <person name="Arachchi H.M."/>
            <person name="Berlin A."/>
            <person name="Chapman S.B."/>
            <person name="Gearin G."/>
            <person name="Goldberg J."/>
            <person name="Griggs A."/>
            <person name="Gujja S."/>
            <person name="Hansen M."/>
            <person name="Heiman D."/>
            <person name="Howarth C."/>
            <person name="Larimer J."/>
            <person name="Lui A."/>
            <person name="MacDonald P.J.P."/>
            <person name="McCowen C."/>
            <person name="Montmayeur A."/>
            <person name="Murphy C."/>
            <person name="Neiman D."/>
            <person name="Pearson M."/>
            <person name="Priest M."/>
            <person name="Roberts A."/>
            <person name="Saif S."/>
            <person name="Shea T."/>
            <person name="Sisk P."/>
            <person name="Stolte C."/>
            <person name="Sykes S."/>
            <person name="Wortman J."/>
            <person name="Nusbaum C."/>
            <person name="Birren B."/>
        </authorList>
    </citation>
    <scope>NUCLEOTIDE SEQUENCE [LARGE SCALE GENOMIC DNA]</scope>
    <source>
        <strain evidence="6 7">Th239</strain>
    </source>
</reference>
<dbReference type="InterPro" id="IPR007867">
    <property type="entry name" value="GMC_OxRtase_C"/>
</dbReference>
<dbReference type="HOGENOM" id="CLU_008878_2_0_5"/>
<evidence type="ECO:0000259" key="5">
    <source>
        <dbReference type="Pfam" id="PF05199"/>
    </source>
</evidence>
<evidence type="ECO:0000313" key="6">
    <source>
        <dbReference type="EMBL" id="EJF91561.1"/>
    </source>
</evidence>